<evidence type="ECO:0000259" key="7">
    <source>
        <dbReference type="PROSITE" id="PS51918"/>
    </source>
</evidence>
<dbReference type="InterPro" id="IPR006638">
    <property type="entry name" value="Elp3/MiaA/NifB-like_rSAM"/>
</dbReference>
<dbReference type="RefSeq" id="WP_011973402.1">
    <property type="nucleotide sequence ID" value="NC_009635.1"/>
</dbReference>
<evidence type="ECO:0000256" key="5">
    <source>
        <dbReference type="ARBA" id="ARBA00023014"/>
    </source>
</evidence>
<dbReference type="SUPFAM" id="SSF102114">
    <property type="entry name" value="Radical SAM enzymes"/>
    <property type="match status" value="1"/>
</dbReference>
<dbReference type="NCBIfam" id="TIGR04013">
    <property type="entry name" value="B12_SAM_MJ_1487"/>
    <property type="match status" value="1"/>
</dbReference>
<dbReference type="SFLD" id="SFLDG01082">
    <property type="entry name" value="B12-binding_domain_containing"/>
    <property type="match status" value="1"/>
</dbReference>
<sequence length="378" mass="42817">MIGFKLTPKNRYSVSKLYPIIGGKLFKNFNEIMEHIKNGKLNILIYSFTSLQRDKIAKEIEIINKIKKEKKSTHPILIAGGPHPSGAPNDTLKIGFDYVIVGEGEITLPKIISKLNQNKELNNKIIMGEPINDLDEFDKINPMTPVEITRGCPHKCGFCQTPQIFGNKVRHRSIDNILKSINPNSDVRLITPNAFCYGSETGTKPNIEKLELLLKKLREGKGKLFFGTFPSEVRPEFIQKDTIELVAKYCHNKYLHFGAQSGSDEMLKLIRRGHTVNDVLNGVDLCKDYNLIPKVDFIFGFPNENEFHRKESMELLNYIIKKGGKVHAHYFMPLVGTNFEGSSPTPLDKKTLKTLGQLSQKGLVSGSWSYQRDVQNIQ</sequence>
<comment type="cofactor">
    <cofactor evidence="1">
        <name>[4Fe-4S] cluster</name>
        <dbReference type="ChEBI" id="CHEBI:49883"/>
    </cofactor>
</comment>
<dbReference type="KEGG" id="mae:Maeo_0686"/>
<dbReference type="GO" id="GO:0031419">
    <property type="term" value="F:cobalamin binding"/>
    <property type="evidence" value="ECO:0007669"/>
    <property type="project" value="InterPro"/>
</dbReference>
<dbReference type="PANTHER" id="PTHR43409">
    <property type="entry name" value="ANAEROBIC MAGNESIUM-PROTOPORPHYRIN IX MONOMETHYL ESTER CYCLASE-RELATED"/>
    <property type="match status" value="1"/>
</dbReference>
<name>A6UUU8_META3</name>
<gene>
    <name evidence="8" type="ordered locus">Maeo_0686</name>
</gene>
<dbReference type="SFLD" id="SFLDS00029">
    <property type="entry name" value="Radical_SAM"/>
    <property type="match status" value="1"/>
</dbReference>
<dbReference type="InterPro" id="IPR051198">
    <property type="entry name" value="BchE-like"/>
</dbReference>
<dbReference type="Gene3D" id="3.80.30.20">
    <property type="entry name" value="tm_1862 like domain"/>
    <property type="match status" value="1"/>
</dbReference>
<keyword evidence="2" id="KW-0949">S-adenosyl-L-methionine</keyword>
<keyword evidence="5" id="KW-0411">Iron-sulfur</keyword>
<feature type="domain" description="Radical SAM core" evidence="7">
    <location>
        <begin position="138"/>
        <end position="367"/>
    </location>
</feature>
<dbReference type="Gene3D" id="3.40.50.280">
    <property type="entry name" value="Cobalamin-binding domain"/>
    <property type="match status" value="1"/>
</dbReference>
<dbReference type="HOGENOM" id="CLU_042889_0_0_2"/>
<feature type="domain" description="B12-binding" evidence="6">
    <location>
        <begin position="1"/>
        <end position="122"/>
    </location>
</feature>
<dbReference type="PANTHER" id="PTHR43409:SF17">
    <property type="entry name" value="METHYLTHIOTRANSFERASE MJ0865-RELATED"/>
    <property type="match status" value="1"/>
</dbReference>
<dbReference type="InterPro" id="IPR023404">
    <property type="entry name" value="rSAM_horseshoe"/>
</dbReference>
<keyword evidence="9" id="KW-1185">Reference proteome</keyword>
<dbReference type="GO" id="GO:0051536">
    <property type="term" value="F:iron-sulfur cluster binding"/>
    <property type="evidence" value="ECO:0007669"/>
    <property type="project" value="UniProtKB-KW"/>
</dbReference>
<dbReference type="GO" id="GO:0003824">
    <property type="term" value="F:catalytic activity"/>
    <property type="evidence" value="ECO:0007669"/>
    <property type="project" value="InterPro"/>
</dbReference>
<dbReference type="Pfam" id="PF02310">
    <property type="entry name" value="B12-binding"/>
    <property type="match status" value="1"/>
</dbReference>
<dbReference type="STRING" id="419665.Maeo_0686"/>
<dbReference type="InterPro" id="IPR023980">
    <property type="entry name" value="CHP04013_B12-bd/rSAM"/>
</dbReference>
<protein>
    <submittedName>
        <fullName evidence="8">Radical SAM domain protein</fullName>
    </submittedName>
</protein>
<dbReference type="SMART" id="SM00729">
    <property type="entry name" value="Elp3"/>
    <property type="match status" value="1"/>
</dbReference>
<dbReference type="PROSITE" id="PS51332">
    <property type="entry name" value="B12_BINDING"/>
    <property type="match status" value="1"/>
</dbReference>
<reference evidence="8" key="1">
    <citation type="submission" date="2007-06" db="EMBL/GenBank/DDBJ databases">
        <title>Complete sequence of Methanococcus aeolicus Nankai-3.</title>
        <authorList>
            <consortium name="US DOE Joint Genome Institute"/>
            <person name="Copeland A."/>
            <person name="Lucas S."/>
            <person name="Lapidus A."/>
            <person name="Barry K."/>
            <person name="Glavina del Rio T."/>
            <person name="Dalin E."/>
            <person name="Tice H."/>
            <person name="Pitluck S."/>
            <person name="Chain P."/>
            <person name="Malfatti S."/>
            <person name="Shin M."/>
            <person name="Vergez L."/>
            <person name="Schmutz J."/>
            <person name="Larimer F."/>
            <person name="Land M."/>
            <person name="Hauser L."/>
            <person name="Kyrpides N."/>
            <person name="Lykidis A."/>
            <person name="Sieprawska-Lupa M."/>
            <person name="Whitman W.B."/>
            <person name="Richardson P."/>
        </authorList>
    </citation>
    <scope>NUCLEOTIDE SEQUENCE [LARGE SCALE GENOMIC DNA]</scope>
    <source>
        <strain evidence="8">Nankai-3</strain>
    </source>
</reference>
<evidence type="ECO:0000259" key="6">
    <source>
        <dbReference type="PROSITE" id="PS51332"/>
    </source>
</evidence>
<dbReference type="InterPro" id="IPR007197">
    <property type="entry name" value="rSAM"/>
</dbReference>
<dbReference type="EMBL" id="CP000743">
    <property type="protein sequence ID" value="ABR56270.1"/>
    <property type="molecule type" value="Genomic_DNA"/>
</dbReference>
<keyword evidence="3" id="KW-0479">Metal-binding</keyword>
<dbReference type="InterPro" id="IPR006158">
    <property type="entry name" value="Cobalamin-bd"/>
</dbReference>
<dbReference type="CDD" id="cd01335">
    <property type="entry name" value="Radical_SAM"/>
    <property type="match status" value="1"/>
</dbReference>
<dbReference type="AlphaFoldDB" id="A6UUU8"/>
<evidence type="ECO:0000313" key="8">
    <source>
        <dbReference type="EMBL" id="ABR56270.1"/>
    </source>
</evidence>
<evidence type="ECO:0000256" key="4">
    <source>
        <dbReference type="ARBA" id="ARBA00023004"/>
    </source>
</evidence>
<dbReference type="GeneID" id="5327390"/>
<evidence type="ECO:0000256" key="3">
    <source>
        <dbReference type="ARBA" id="ARBA00022723"/>
    </source>
</evidence>
<evidence type="ECO:0000256" key="1">
    <source>
        <dbReference type="ARBA" id="ARBA00001966"/>
    </source>
</evidence>
<dbReference type="InterPro" id="IPR058240">
    <property type="entry name" value="rSAM_sf"/>
</dbReference>
<dbReference type="OrthoDB" id="2305at2157"/>
<dbReference type="Proteomes" id="UP000001106">
    <property type="component" value="Chromosome"/>
</dbReference>
<dbReference type="GO" id="GO:0046872">
    <property type="term" value="F:metal ion binding"/>
    <property type="evidence" value="ECO:0007669"/>
    <property type="project" value="UniProtKB-KW"/>
</dbReference>
<proteinExistence type="predicted"/>
<evidence type="ECO:0000256" key="2">
    <source>
        <dbReference type="ARBA" id="ARBA00022691"/>
    </source>
</evidence>
<keyword evidence="4" id="KW-0408">Iron</keyword>
<dbReference type="PROSITE" id="PS51918">
    <property type="entry name" value="RADICAL_SAM"/>
    <property type="match status" value="1"/>
</dbReference>
<organism evidence="8 9">
    <name type="scientific">Methanococcus aeolicus (strain ATCC BAA-1280 / DSM 17508 / OCM 812 / Nankai-3)</name>
    <dbReference type="NCBI Taxonomy" id="419665"/>
    <lineage>
        <taxon>Archaea</taxon>
        <taxon>Methanobacteriati</taxon>
        <taxon>Methanobacteriota</taxon>
        <taxon>Methanomada group</taxon>
        <taxon>Methanococci</taxon>
        <taxon>Methanococcales</taxon>
        <taxon>Methanococcaceae</taxon>
        <taxon>Methanococcus</taxon>
    </lineage>
</organism>
<dbReference type="Pfam" id="PF04055">
    <property type="entry name" value="Radical_SAM"/>
    <property type="match status" value="1"/>
</dbReference>
<evidence type="ECO:0000313" key="9">
    <source>
        <dbReference type="Proteomes" id="UP000001106"/>
    </source>
</evidence>
<accession>A6UUU8</accession>
<dbReference type="eggNOG" id="arCOG01356">
    <property type="taxonomic scope" value="Archaea"/>
</dbReference>